<dbReference type="Proteomes" id="UP000037035">
    <property type="component" value="Unassembled WGS sequence"/>
</dbReference>
<dbReference type="EMBL" id="LAVV01008309">
    <property type="protein sequence ID" value="KNZ53154.1"/>
    <property type="molecule type" value="Genomic_DNA"/>
</dbReference>
<dbReference type="VEuPathDB" id="FungiDB:VP01_3326g3"/>
<organism evidence="1 2">
    <name type="scientific">Puccinia sorghi</name>
    <dbReference type="NCBI Taxonomy" id="27349"/>
    <lineage>
        <taxon>Eukaryota</taxon>
        <taxon>Fungi</taxon>
        <taxon>Dikarya</taxon>
        <taxon>Basidiomycota</taxon>
        <taxon>Pucciniomycotina</taxon>
        <taxon>Pucciniomycetes</taxon>
        <taxon>Pucciniales</taxon>
        <taxon>Pucciniaceae</taxon>
        <taxon>Puccinia</taxon>
    </lineage>
</organism>
<protein>
    <submittedName>
        <fullName evidence="1">Uncharacterized protein</fullName>
    </submittedName>
</protein>
<gene>
    <name evidence="1" type="ORF">VP01_3326g3</name>
</gene>
<accession>A0A0L6UXB4</accession>
<keyword evidence="2" id="KW-1185">Reference proteome</keyword>
<dbReference type="AlphaFoldDB" id="A0A0L6UXB4"/>
<proteinExistence type="predicted"/>
<sequence length="139" mass="15848">MHVSKRLFIDFISNVNACSRASLKIGAQQFLAEWPPSVAGSLDKRGKRHAPHLWDDGQGKSTIKVKTIIRFQWFKSAHHDLVNKLAITLKKAVTLNQRRCLLAKYTYMSPSNLFQWSSLALQVNNSLAWLDNSQNFHIS</sequence>
<evidence type="ECO:0000313" key="1">
    <source>
        <dbReference type="EMBL" id="KNZ53154.1"/>
    </source>
</evidence>
<evidence type="ECO:0000313" key="2">
    <source>
        <dbReference type="Proteomes" id="UP000037035"/>
    </source>
</evidence>
<comment type="caution">
    <text evidence="1">The sequence shown here is derived from an EMBL/GenBank/DDBJ whole genome shotgun (WGS) entry which is preliminary data.</text>
</comment>
<reference evidence="1 2" key="1">
    <citation type="submission" date="2015-08" db="EMBL/GenBank/DDBJ databases">
        <title>Next Generation Sequencing and Analysis of the Genome of Puccinia sorghi L Schw, the Causal Agent of Maize Common Rust.</title>
        <authorList>
            <person name="Rochi L."/>
            <person name="Burguener G."/>
            <person name="Darino M."/>
            <person name="Turjanski A."/>
            <person name="Kreff E."/>
            <person name="Dieguez M.J."/>
            <person name="Sacco F."/>
        </authorList>
    </citation>
    <scope>NUCLEOTIDE SEQUENCE [LARGE SCALE GENOMIC DNA]</scope>
    <source>
        <strain evidence="1 2">RO10H11247</strain>
    </source>
</reference>
<name>A0A0L6UXB4_9BASI</name>